<evidence type="ECO:0000256" key="1">
    <source>
        <dbReference type="ARBA" id="ARBA00022679"/>
    </source>
</evidence>
<evidence type="ECO:0000313" key="2">
    <source>
        <dbReference type="EMBL" id="KAF2887850.1"/>
    </source>
</evidence>
<gene>
    <name evidence="2" type="ORF">ILUMI_18323</name>
</gene>
<evidence type="ECO:0000313" key="3">
    <source>
        <dbReference type="Proteomes" id="UP000801492"/>
    </source>
</evidence>
<dbReference type="InterPro" id="IPR002213">
    <property type="entry name" value="UDP_glucos_trans"/>
</dbReference>
<organism evidence="2 3">
    <name type="scientific">Ignelater luminosus</name>
    <name type="common">Cucubano</name>
    <name type="synonym">Pyrophorus luminosus</name>
    <dbReference type="NCBI Taxonomy" id="2038154"/>
    <lineage>
        <taxon>Eukaryota</taxon>
        <taxon>Metazoa</taxon>
        <taxon>Ecdysozoa</taxon>
        <taxon>Arthropoda</taxon>
        <taxon>Hexapoda</taxon>
        <taxon>Insecta</taxon>
        <taxon>Pterygota</taxon>
        <taxon>Neoptera</taxon>
        <taxon>Endopterygota</taxon>
        <taxon>Coleoptera</taxon>
        <taxon>Polyphaga</taxon>
        <taxon>Elateriformia</taxon>
        <taxon>Elateroidea</taxon>
        <taxon>Elateridae</taxon>
        <taxon>Agrypninae</taxon>
        <taxon>Pyrophorini</taxon>
        <taxon>Ignelater</taxon>
    </lineage>
</organism>
<dbReference type="EMBL" id="VTPC01081458">
    <property type="protein sequence ID" value="KAF2887850.1"/>
    <property type="molecule type" value="Genomic_DNA"/>
</dbReference>
<accession>A0A8K0G105</accession>
<dbReference type="Pfam" id="PF00201">
    <property type="entry name" value="UDPGT"/>
    <property type="match status" value="1"/>
</dbReference>
<dbReference type="Gene3D" id="3.40.50.2000">
    <property type="entry name" value="Glycogen Phosphorylase B"/>
    <property type="match status" value="1"/>
</dbReference>
<protein>
    <submittedName>
        <fullName evidence="2">Uncharacterized protein</fullName>
    </submittedName>
</protein>
<comment type="caution">
    <text evidence="2">The sequence shown here is derived from an EMBL/GenBank/DDBJ whole genome shotgun (WGS) entry which is preliminary data.</text>
</comment>
<dbReference type="Proteomes" id="UP000801492">
    <property type="component" value="Unassembled WGS sequence"/>
</dbReference>
<feature type="non-terminal residue" evidence="2">
    <location>
        <position position="1"/>
    </location>
</feature>
<sequence>YNDISVRGTVPIYVNNFSIPFIKEHMGSYSGILEFIFVDADLIGKISKKDISFIDHPVVKLFITHGGLFGFQDAVYCGIRLLGISQYGDEELNLKISESLHCGMIINYEDLTEISFNCSSS</sequence>
<proteinExistence type="predicted"/>
<dbReference type="SUPFAM" id="SSF53756">
    <property type="entry name" value="UDP-Glycosyltransferase/glycogen phosphorylase"/>
    <property type="match status" value="1"/>
</dbReference>
<name>A0A8K0G105_IGNLU</name>
<keyword evidence="3" id="KW-1185">Reference proteome</keyword>
<reference evidence="2" key="1">
    <citation type="submission" date="2019-08" db="EMBL/GenBank/DDBJ databases">
        <title>The genome of the North American firefly Photinus pyralis.</title>
        <authorList>
            <consortium name="Photinus pyralis genome working group"/>
            <person name="Fallon T.R."/>
            <person name="Sander Lower S.E."/>
            <person name="Weng J.-K."/>
        </authorList>
    </citation>
    <scope>NUCLEOTIDE SEQUENCE</scope>
    <source>
        <strain evidence="2">TRF0915ILg1</strain>
        <tissue evidence="2">Whole body</tissue>
    </source>
</reference>
<dbReference type="OrthoDB" id="5835829at2759"/>
<keyword evidence="1" id="KW-0808">Transferase</keyword>
<dbReference type="AlphaFoldDB" id="A0A8K0G105"/>
<dbReference type="GO" id="GO:0008194">
    <property type="term" value="F:UDP-glycosyltransferase activity"/>
    <property type="evidence" value="ECO:0007669"/>
    <property type="project" value="InterPro"/>
</dbReference>